<dbReference type="Proteomes" id="UP000352698">
    <property type="component" value="Unassembled WGS sequence"/>
</dbReference>
<reference evidence="1 2" key="1">
    <citation type="submission" date="2019-05" db="EMBL/GenBank/DDBJ databases">
        <authorList>
            <consortium name="Pathogen Informatics"/>
        </authorList>
    </citation>
    <scope>NUCLEOTIDE SEQUENCE [LARGE SCALE GENOMIC DNA]</scope>
    <source>
        <strain evidence="1 2">NCTC12204</strain>
    </source>
</reference>
<evidence type="ECO:0000313" key="2">
    <source>
        <dbReference type="Proteomes" id="UP000352698"/>
    </source>
</evidence>
<evidence type="ECO:0000313" key="1">
    <source>
        <dbReference type="EMBL" id="VTQ73778.1"/>
    </source>
</evidence>
<accession>A0A7Z9DKZ8</accession>
<gene>
    <name evidence="1" type="ORF">NCTC12204_02758</name>
</gene>
<organism evidence="1 2">
    <name type="scientific">Enterococcus hirae</name>
    <dbReference type="NCBI Taxonomy" id="1354"/>
    <lineage>
        <taxon>Bacteria</taxon>
        <taxon>Bacillati</taxon>
        <taxon>Bacillota</taxon>
        <taxon>Bacilli</taxon>
        <taxon>Lactobacillales</taxon>
        <taxon>Enterococcaceae</taxon>
        <taxon>Enterococcus</taxon>
    </lineage>
</organism>
<proteinExistence type="predicted"/>
<protein>
    <submittedName>
        <fullName evidence="1">Uncharacterized protein</fullName>
    </submittedName>
</protein>
<dbReference type="RefSeq" id="WP_010738078.1">
    <property type="nucleotide sequence ID" value="NZ_CABEEP010000002.1"/>
</dbReference>
<comment type="caution">
    <text evidence="1">The sequence shown here is derived from an EMBL/GenBank/DDBJ whole genome shotgun (WGS) entry which is preliminary data.</text>
</comment>
<name>A0A7Z9DKZ8_ENTHR</name>
<dbReference type="AlphaFoldDB" id="A0A7Z9DKZ8"/>
<sequence length="105" mass="12642">MKKFLVAPIVDERDLEEFDIPETLKDSKIICFWTTDEVRNYFSIKDDKMLWFDNELSAPVSFFEGNVKEDIVFVIDDRTFDLKILSDDIVQYEDHNFFEDREIEM</sequence>
<dbReference type="EMBL" id="CABEEP010000002">
    <property type="protein sequence ID" value="VTQ73778.1"/>
    <property type="molecule type" value="Genomic_DNA"/>
</dbReference>